<feature type="chain" id="PRO_5017246090" evidence="2">
    <location>
        <begin position="26"/>
        <end position="226"/>
    </location>
</feature>
<evidence type="ECO:0000256" key="1">
    <source>
        <dbReference type="ARBA" id="ARBA00022729"/>
    </source>
</evidence>
<evidence type="ECO:0000313" key="6">
    <source>
        <dbReference type="Proteomes" id="UP000265845"/>
    </source>
</evidence>
<dbReference type="PANTHER" id="PTHR33619:SF3">
    <property type="entry name" value="POLYSACCHARIDE EXPORT PROTEIN GFCE-RELATED"/>
    <property type="match status" value="1"/>
</dbReference>
<reference evidence="5 6" key="1">
    <citation type="submission" date="2018-08" db="EMBL/GenBank/DDBJ databases">
        <title>Henriciella mobilis sp. nov., isolated from seawater.</title>
        <authorList>
            <person name="Cheng H."/>
            <person name="Wu Y.-H."/>
            <person name="Xu X.-W."/>
            <person name="Guo L.-L."/>
        </authorList>
    </citation>
    <scope>NUCLEOTIDE SEQUENCE [LARGE SCALE GENOMIC DNA]</scope>
    <source>
        <strain evidence="5 6">CCUG67844</strain>
    </source>
</reference>
<keyword evidence="6" id="KW-1185">Reference proteome</keyword>
<dbReference type="Gene3D" id="3.10.560.10">
    <property type="entry name" value="Outer membrane lipoprotein wza domain like"/>
    <property type="match status" value="1"/>
</dbReference>
<accession>A0A399RHD8</accession>
<feature type="domain" description="Soluble ligand binding" evidence="4">
    <location>
        <begin position="125"/>
        <end position="174"/>
    </location>
</feature>
<dbReference type="PROSITE" id="PS51257">
    <property type="entry name" value="PROKAR_LIPOPROTEIN"/>
    <property type="match status" value="1"/>
</dbReference>
<gene>
    <name evidence="5" type="ORF">D1222_12690</name>
</gene>
<dbReference type="EMBL" id="QWGA01000007">
    <property type="protein sequence ID" value="RIJ29202.1"/>
    <property type="molecule type" value="Genomic_DNA"/>
</dbReference>
<dbReference type="InterPro" id="IPR019554">
    <property type="entry name" value="Soluble_ligand-bd"/>
</dbReference>
<dbReference type="Pfam" id="PF02563">
    <property type="entry name" value="Poly_export"/>
    <property type="match status" value="1"/>
</dbReference>
<comment type="caution">
    <text evidence="5">The sequence shown here is derived from an EMBL/GenBank/DDBJ whole genome shotgun (WGS) entry which is preliminary data.</text>
</comment>
<evidence type="ECO:0000256" key="2">
    <source>
        <dbReference type="SAM" id="SignalP"/>
    </source>
</evidence>
<dbReference type="Gene3D" id="3.30.1950.10">
    <property type="entry name" value="wza like domain"/>
    <property type="match status" value="1"/>
</dbReference>
<dbReference type="Pfam" id="PF10531">
    <property type="entry name" value="SLBB"/>
    <property type="match status" value="1"/>
</dbReference>
<keyword evidence="1 2" id="KW-0732">Signal</keyword>
<feature type="signal peptide" evidence="2">
    <location>
        <begin position="1"/>
        <end position="25"/>
    </location>
</feature>
<dbReference type="Proteomes" id="UP000265845">
    <property type="component" value="Unassembled WGS sequence"/>
</dbReference>
<dbReference type="AlphaFoldDB" id="A0A399RHD8"/>
<organism evidence="5 6">
    <name type="scientific">Henriciella algicola</name>
    <dbReference type="NCBI Taxonomy" id="1608422"/>
    <lineage>
        <taxon>Bacteria</taxon>
        <taxon>Pseudomonadati</taxon>
        <taxon>Pseudomonadota</taxon>
        <taxon>Alphaproteobacteria</taxon>
        <taxon>Hyphomonadales</taxon>
        <taxon>Hyphomonadaceae</taxon>
        <taxon>Henriciella</taxon>
    </lineage>
</organism>
<evidence type="ECO:0000313" key="5">
    <source>
        <dbReference type="EMBL" id="RIJ29202.1"/>
    </source>
</evidence>
<evidence type="ECO:0000259" key="4">
    <source>
        <dbReference type="Pfam" id="PF10531"/>
    </source>
</evidence>
<protein>
    <submittedName>
        <fullName evidence="5">Polysaccharide export protein</fullName>
    </submittedName>
</protein>
<evidence type="ECO:0000259" key="3">
    <source>
        <dbReference type="Pfam" id="PF02563"/>
    </source>
</evidence>
<proteinExistence type="predicted"/>
<feature type="domain" description="Polysaccharide export protein N-terminal" evidence="3">
    <location>
        <begin position="44"/>
        <end position="117"/>
    </location>
</feature>
<name>A0A399RHD8_9PROT</name>
<dbReference type="RefSeq" id="WP_119454616.1">
    <property type="nucleotide sequence ID" value="NZ_QWGA01000007.1"/>
</dbReference>
<dbReference type="PANTHER" id="PTHR33619">
    <property type="entry name" value="POLYSACCHARIDE EXPORT PROTEIN GFCE-RELATED"/>
    <property type="match status" value="1"/>
</dbReference>
<dbReference type="InterPro" id="IPR003715">
    <property type="entry name" value="Poly_export_N"/>
</dbReference>
<dbReference type="InterPro" id="IPR049712">
    <property type="entry name" value="Poly_export"/>
</dbReference>
<sequence length="226" mass="24367">MNRLLLTLALLAALMASACSSGSSANANMAQSLPVPDTTTIVQTGDVRIGPFDMLQIRVFGVDELDGDYQVDHLGRMKMPLIGEVEAKGLTAFELASNLERRLEDNYLQDADVSVTIEEKLREQVTVEGSVNNPGIFPVKGEIGLLQAVALAGGTSDLANPRKVVIFRQVEGQRVVAGYDLTAIRRGEADDPRVFGNDIIVVDGSEARRTYGDFLRAVPLLGLLIL</sequence>
<dbReference type="GO" id="GO:0015159">
    <property type="term" value="F:polysaccharide transmembrane transporter activity"/>
    <property type="evidence" value="ECO:0007669"/>
    <property type="project" value="InterPro"/>
</dbReference>
<dbReference type="OrthoDB" id="197007at2"/>